<keyword evidence="11" id="KW-1185">Reference proteome</keyword>
<feature type="binding site" evidence="7">
    <location>
        <position position="63"/>
    </location>
    <ligand>
        <name>tRNA</name>
        <dbReference type="ChEBI" id="CHEBI:17843"/>
    </ligand>
</feature>
<dbReference type="HAMAP" id="MF_00083">
    <property type="entry name" value="Pept_tRNA_hydro_bact"/>
    <property type="match status" value="1"/>
</dbReference>
<dbReference type="InterPro" id="IPR001328">
    <property type="entry name" value="Pept_tRNA_hydro"/>
</dbReference>
<proteinExistence type="inferred from homology"/>
<dbReference type="Gene3D" id="3.40.50.1470">
    <property type="entry name" value="Peptidyl-tRNA hydrolase"/>
    <property type="match status" value="1"/>
</dbReference>
<evidence type="ECO:0000256" key="5">
    <source>
        <dbReference type="ARBA" id="ARBA00038063"/>
    </source>
</evidence>
<name>E7A929_HELFC</name>
<evidence type="ECO:0000256" key="8">
    <source>
        <dbReference type="RuleBase" id="RU000673"/>
    </source>
</evidence>
<evidence type="ECO:0000256" key="2">
    <source>
        <dbReference type="ARBA" id="ARBA00022555"/>
    </source>
</evidence>
<feature type="binding site" evidence="7">
    <location>
        <position position="61"/>
    </location>
    <ligand>
        <name>tRNA</name>
        <dbReference type="ChEBI" id="CHEBI:17843"/>
    </ligand>
</feature>
<feature type="binding site" evidence="7">
    <location>
        <position position="14"/>
    </location>
    <ligand>
        <name>tRNA</name>
        <dbReference type="ChEBI" id="CHEBI:17843"/>
    </ligand>
</feature>
<comment type="function">
    <text evidence="7">Catalyzes the release of premature peptidyl moieties from peptidyl-tRNA molecules trapped in stalled 50S ribosomal subunits, and thus maintains levels of free tRNAs and 50S ribosomes.</text>
</comment>
<feature type="site" description="Discriminates between blocked and unblocked aminoacyl-tRNA" evidence="7">
    <location>
        <position position="9"/>
    </location>
</feature>
<dbReference type="GO" id="GO:0006515">
    <property type="term" value="P:protein quality control for misfolded or incompletely synthesized proteins"/>
    <property type="evidence" value="ECO:0007669"/>
    <property type="project" value="UniProtKB-UniRule"/>
</dbReference>
<dbReference type="EC" id="3.1.1.29" evidence="1 7"/>
<dbReference type="InterPro" id="IPR018171">
    <property type="entry name" value="Pept_tRNA_hydro_CS"/>
</dbReference>
<dbReference type="GeneID" id="36133981"/>
<keyword evidence="2 7" id="KW-0820">tRNA-binding</keyword>
<evidence type="ECO:0000256" key="3">
    <source>
        <dbReference type="ARBA" id="ARBA00022801"/>
    </source>
</evidence>
<organism evidence="10 11">
    <name type="scientific">Helicobacter felis (strain ATCC 49179 / CCUG 28539 / NCTC 12436 / CS1)</name>
    <dbReference type="NCBI Taxonomy" id="936155"/>
    <lineage>
        <taxon>Bacteria</taxon>
        <taxon>Pseudomonadati</taxon>
        <taxon>Campylobacterota</taxon>
        <taxon>Epsilonproteobacteria</taxon>
        <taxon>Campylobacterales</taxon>
        <taxon>Helicobacteraceae</taxon>
        <taxon>Helicobacter</taxon>
    </lineage>
</organism>
<feature type="site" description="Stabilizes the basic form of H active site to accept a proton" evidence="7">
    <location>
        <position position="87"/>
    </location>
</feature>
<comment type="subunit">
    <text evidence="7">Monomer.</text>
</comment>
<dbReference type="PANTHER" id="PTHR17224">
    <property type="entry name" value="PEPTIDYL-TRNA HYDROLASE"/>
    <property type="match status" value="1"/>
</dbReference>
<dbReference type="CDD" id="cd00462">
    <property type="entry name" value="PTH"/>
    <property type="match status" value="1"/>
</dbReference>
<evidence type="ECO:0000256" key="9">
    <source>
        <dbReference type="RuleBase" id="RU004320"/>
    </source>
</evidence>
<dbReference type="GO" id="GO:0005737">
    <property type="term" value="C:cytoplasm"/>
    <property type="evidence" value="ECO:0007669"/>
    <property type="project" value="UniProtKB-SubCell"/>
</dbReference>
<dbReference type="Pfam" id="PF01195">
    <property type="entry name" value="Pept_tRNA_hydro"/>
    <property type="match status" value="1"/>
</dbReference>
<dbReference type="GO" id="GO:0004045">
    <property type="term" value="F:peptidyl-tRNA hydrolase activity"/>
    <property type="evidence" value="ECO:0007669"/>
    <property type="project" value="UniProtKB-UniRule"/>
</dbReference>
<dbReference type="HOGENOM" id="CLU_062456_4_1_7"/>
<sequence length="191" mass="21447">MRLVVGLGNPTPTYAHTRHNVGFDVLDLLAHRFGVAFKGNAHYLYATLPQHACYLLKPMTYMNLSGQALSMFLRHHENIDTLLVVHDDLDLPLGALRFKQGGGNGGHNGLKSIEEHYQKTFFKLKIGIGRGADARSHVLQCFEATEETHKNEVFKQALEALSFYLEHDDFARMQSRFTLNPHKNACVSGSL</sequence>
<evidence type="ECO:0000256" key="4">
    <source>
        <dbReference type="ARBA" id="ARBA00022884"/>
    </source>
</evidence>
<dbReference type="PROSITE" id="PS01195">
    <property type="entry name" value="PEPT_TRNA_HYDROL_1"/>
    <property type="match status" value="1"/>
</dbReference>
<dbReference type="EMBL" id="FQ670179">
    <property type="protein sequence ID" value="CBY83256.1"/>
    <property type="molecule type" value="Genomic_DNA"/>
</dbReference>
<comment type="subcellular location">
    <subcellularLocation>
        <location evidence="7">Cytoplasm</location>
    </subcellularLocation>
</comment>
<dbReference type="NCBIfam" id="TIGR00447">
    <property type="entry name" value="pth"/>
    <property type="match status" value="1"/>
</dbReference>
<dbReference type="Proteomes" id="UP000007934">
    <property type="component" value="Chromosome"/>
</dbReference>
<dbReference type="eggNOG" id="COG0193">
    <property type="taxonomic scope" value="Bacteria"/>
</dbReference>
<feature type="active site" description="Proton acceptor" evidence="7">
    <location>
        <position position="19"/>
    </location>
</feature>
<gene>
    <name evidence="7 10" type="primary">pth</name>
    <name evidence="10" type="ordered locus">Hfelis_11720</name>
</gene>
<protein>
    <recommendedName>
        <fullName evidence="6 7">Peptidyl-tRNA hydrolase</fullName>
        <shortName evidence="7">Pth</shortName>
        <ecNumber evidence="1 7">3.1.1.29</ecNumber>
    </recommendedName>
</protein>
<dbReference type="PROSITE" id="PS01196">
    <property type="entry name" value="PEPT_TRNA_HYDROL_2"/>
    <property type="match status" value="1"/>
</dbReference>
<reference evidence="10 11" key="1">
    <citation type="journal article" date="2011" name="Genome Biol. Evol.">
        <title>Comparative whole genome sequence analysis of the carcinogenic bacterial model pathogen Helicobacter felis.</title>
        <authorList>
            <person name="Arnold I.C."/>
            <person name="Zigova Z."/>
            <person name="Holden M."/>
            <person name="Lawley T.D."/>
            <person name="Rad R."/>
            <person name="Dougan G."/>
            <person name="Falkow S."/>
            <person name="Bentley S.D."/>
            <person name="Muller A."/>
        </authorList>
    </citation>
    <scope>NUCLEOTIDE SEQUENCE [LARGE SCALE GENOMIC DNA]</scope>
    <source>
        <strain evidence="11">ATCC 49179 / CCUG 28539 / NCTC 12436 / CS1</strain>
    </source>
</reference>
<dbReference type="InterPro" id="IPR036416">
    <property type="entry name" value="Pept_tRNA_hydro_sf"/>
</dbReference>
<evidence type="ECO:0000313" key="10">
    <source>
        <dbReference type="EMBL" id="CBY83256.1"/>
    </source>
</evidence>
<comment type="function">
    <text evidence="7">Hydrolyzes ribosome-free peptidyl-tRNAs (with 1 or more amino acids incorporated), which drop off the ribosome during protein synthesis, or as a result of ribosome stalling.</text>
</comment>
<accession>E7A929</accession>
<dbReference type="GO" id="GO:0000049">
    <property type="term" value="F:tRNA binding"/>
    <property type="evidence" value="ECO:0007669"/>
    <property type="project" value="UniProtKB-UniRule"/>
</dbReference>
<dbReference type="AlphaFoldDB" id="E7A929"/>
<dbReference type="RefSeq" id="WP_013469620.1">
    <property type="nucleotide sequence ID" value="NC_014810.2"/>
</dbReference>
<dbReference type="GO" id="GO:0072344">
    <property type="term" value="P:rescue of stalled ribosome"/>
    <property type="evidence" value="ECO:0007669"/>
    <property type="project" value="UniProtKB-UniRule"/>
</dbReference>
<evidence type="ECO:0000256" key="1">
    <source>
        <dbReference type="ARBA" id="ARBA00013260"/>
    </source>
</evidence>
<comment type="similarity">
    <text evidence="5 7 9">Belongs to the PTH family.</text>
</comment>
<evidence type="ECO:0000256" key="7">
    <source>
        <dbReference type="HAMAP-Rule" id="MF_00083"/>
    </source>
</evidence>
<keyword evidence="4 7" id="KW-0694">RNA-binding</keyword>
<comment type="catalytic activity">
    <reaction evidence="7 8">
        <text>an N-acyl-L-alpha-aminoacyl-tRNA + H2O = an N-acyl-L-amino acid + a tRNA + H(+)</text>
        <dbReference type="Rhea" id="RHEA:54448"/>
        <dbReference type="Rhea" id="RHEA-COMP:10123"/>
        <dbReference type="Rhea" id="RHEA-COMP:13883"/>
        <dbReference type="ChEBI" id="CHEBI:15377"/>
        <dbReference type="ChEBI" id="CHEBI:15378"/>
        <dbReference type="ChEBI" id="CHEBI:59874"/>
        <dbReference type="ChEBI" id="CHEBI:78442"/>
        <dbReference type="ChEBI" id="CHEBI:138191"/>
        <dbReference type="EC" id="3.1.1.29"/>
    </reaction>
</comment>
<dbReference type="STRING" id="936155.HFELIS_11720"/>
<keyword evidence="7" id="KW-0963">Cytoplasm</keyword>
<dbReference type="KEGG" id="hfe:HFELIS_11720"/>
<dbReference type="SUPFAM" id="SSF53178">
    <property type="entry name" value="Peptidyl-tRNA hydrolase-like"/>
    <property type="match status" value="1"/>
</dbReference>
<dbReference type="PANTHER" id="PTHR17224:SF1">
    <property type="entry name" value="PEPTIDYL-TRNA HYDROLASE"/>
    <property type="match status" value="1"/>
</dbReference>
<evidence type="ECO:0000313" key="11">
    <source>
        <dbReference type="Proteomes" id="UP000007934"/>
    </source>
</evidence>
<evidence type="ECO:0000256" key="6">
    <source>
        <dbReference type="ARBA" id="ARBA00050038"/>
    </source>
</evidence>
<feature type="binding site" evidence="7">
    <location>
        <position position="108"/>
    </location>
    <ligand>
        <name>tRNA</name>
        <dbReference type="ChEBI" id="CHEBI:17843"/>
    </ligand>
</feature>
<keyword evidence="3 7" id="KW-0378">Hydrolase</keyword>
<dbReference type="OrthoDB" id="9800507at2"/>